<organism evidence="1 2">
    <name type="scientific">Trichinella nativa</name>
    <dbReference type="NCBI Taxonomy" id="6335"/>
    <lineage>
        <taxon>Eukaryota</taxon>
        <taxon>Metazoa</taxon>
        <taxon>Ecdysozoa</taxon>
        <taxon>Nematoda</taxon>
        <taxon>Enoplea</taxon>
        <taxon>Dorylaimia</taxon>
        <taxon>Trichinellida</taxon>
        <taxon>Trichinellidae</taxon>
        <taxon>Trichinella</taxon>
    </lineage>
</organism>
<reference evidence="1 2" key="1">
    <citation type="submission" date="2015-05" db="EMBL/GenBank/DDBJ databases">
        <title>Evolution of Trichinella species and genotypes.</title>
        <authorList>
            <person name="Korhonen P.K."/>
            <person name="Edoardo P."/>
            <person name="Giuseppe L.R."/>
            <person name="Gasser R.B."/>
        </authorList>
    </citation>
    <scope>NUCLEOTIDE SEQUENCE [LARGE SCALE GENOMIC DNA]</scope>
    <source>
        <strain evidence="1">ISS10</strain>
    </source>
</reference>
<name>A0A0V1KIG1_9BILA</name>
<dbReference type="AlphaFoldDB" id="A0A0V1KIG1"/>
<accession>A0A0V1KIG1</accession>
<dbReference type="Proteomes" id="UP000054721">
    <property type="component" value="Unassembled WGS sequence"/>
</dbReference>
<dbReference type="EMBL" id="JYDW01001651">
    <property type="protein sequence ID" value="KRZ46979.1"/>
    <property type="molecule type" value="Genomic_DNA"/>
</dbReference>
<proteinExistence type="predicted"/>
<gene>
    <name evidence="1" type="ORF">T02_1867</name>
</gene>
<protein>
    <submittedName>
        <fullName evidence="1">Uncharacterized protein</fullName>
    </submittedName>
</protein>
<sequence>MSYRKHYGIKSSYIHKEYEMKNFGCNENLLRFELRGGGLLKKLDQ</sequence>
<evidence type="ECO:0000313" key="2">
    <source>
        <dbReference type="Proteomes" id="UP000054721"/>
    </source>
</evidence>
<comment type="caution">
    <text evidence="1">The sequence shown here is derived from an EMBL/GenBank/DDBJ whole genome shotgun (WGS) entry which is preliminary data.</text>
</comment>
<evidence type="ECO:0000313" key="1">
    <source>
        <dbReference type="EMBL" id="KRZ46979.1"/>
    </source>
</evidence>
<keyword evidence="2" id="KW-1185">Reference proteome</keyword>